<evidence type="ECO:0000313" key="16">
    <source>
        <dbReference type="Proteomes" id="UP000466848"/>
    </source>
</evidence>
<evidence type="ECO:0000256" key="13">
    <source>
        <dbReference type="RuleBase" id="RU003657"/>
    </source>
</evidence>
<dbReference type="AlphaFoldDB" id="A0A858BY42"/>
<dbReference type="InterPro" id="IPR044524">
    <property type="entry name" value="Isoase_HisA-like"/>
</dbReference>
<name>A0A858BY42_9FIRM</name>
<dbReference type="KEGG" id="abut:Ami103574_12290"/>
<accession>A0A858BY42</accession>
<dbReference type="PANTHER" id="PTHR43090:SF2">
    <property type="entry name" value="1-(5-PHOSPHORIBOSYL)-5-[(5-PHOSPHORIBOSYLAMINO)METHYLIDENEAMINO] IMIDAZOLE-4-CARBOXAMIDE ISOMERASE"/>
    <property type="match status" value="1"/>
</dbReference>
<keyword evidence="9 12" id="KW-0368">Histidine biosynthesis</keyword>
<dbReference type="Proteomes" id="UP000466848">
    <property type="component" value="Chromosome"/>
</dbReference>
<protein>
    <recommendedName>
        <fullName evidence="6 12">1-(5-phosphoribosyl)-5-[(5-phosphoribosylamino)methylideneamino] imidazole-4-carboxamide isomerase</fullName>
        <ecNumber evidence="5 12">5.3.1.16</ecNumber>
    </recommendedName>
    <alternativeName>
        <fullName evidence="11 12">Phosphoribosylformimino-5-aminoimidazole carboxamide ribotide isomerase</fullName>
    </alternativeName>
</protein>
<evidence type="ECO:0000256" key="10">
    <source>
        <dbReference type="ARBA" id="ARBA00023235"/>
    </source>
</evidence>
<evidence type="ECO:0000256" key="5">
    <source>
        <dbReference type="ARBA" id="ARBA00012550"/>
    </source>
</evidence>
<evidence type="ECO:0000256" key="11">
    <source>
        <dbReference type="ARBA" id="ARBA00030547"/>
    </source>
</evidence>
<dbReference type="PANTHER" id="PTHR43090">
    <property type="entry name" value="1-(5-PHOSPHORIBOSYL)-5-[(5-PHOSPHORIBOSYLAMINO)METHYLIDENEAMINO] IMIDAZOLE-4-CARBOXAMIDE ISOMERASE"/>
    <property type="match status" value="1"/>
</dbReference>
<comment type="subcellular location">
    <subcellularLocation>
        <location evidence="2 12 14">Cytoplasm</location>
    </subcellularLocation>
</comment>
<dbReference type="SUPFAM" id="SSF51366">
    <property type="entry name" value="Ribulose-phoshate binding barrel"/>
    <property type="match status" value="1"/>
</dbReference>
<organism evidence="15 16">
    <name type="scientific">Aminipila butyrica</name>
    <dbReference type="NCBI Taxonomy" id="433296"/>
    <lineage>
        <taxon>Bacteria</taxon>
        <taxon>Bacillati</taxon>
        <taxon>Bacillota</taxon>
        <taxon>Clostridia</taxon>
        <taxon>Peptostreptococcales</taxon>
        <taxon>Anaerovoracaceae</taxon>
        <taxon>Aminipila</taxon>
    </lineage>
</organism>
<evidence type="ECO:0000256" key="2">
    <source>
        <dbReference type="ARBA" id="ARBA00004496"/>
    </source>
</evidence>
<dbReference type="NCBIfam" id="TIGR00007">
    <property type="entry name" value="1-(5-phosphoribosyl)-5-[(5-phosphoribosylamino)methylideneamino]imidazole-4-carboxamide isomerase"/>
    <property type="match status" value="1"/>
</dbReference>
<dbReference type="CDD" id="cd04732">
    <property type="entry name" value="HisA"/>
    <property type="match status" value="1"/>
</dbReference>
<dbReference type="EC" id="5.3.1.16" evidence="5 12"/>
<comment type="catalytic activity">
    <reaction evidence="1 12 14">
        <text>1-(5-phospho-beta-D-ribosyl)-5-[(5-phospho-beta-D-ribosylamino)methylideneamino]imidazole-4-carboxamide = 5-[(5-phospho-1-deoxy-D-ribulos-1-ylimino)methylamino]-1-(5-phospho-beta-D-ribosyl)imidazole-4-carboxamide</text>
        <dbReference type="Rhea" id="RHEA:15469"/>
        <dbReference type="ChEBI" id="CHEBI:58435"/>
        <dbReference type="ChEBI" id="CHEBI:58525"/>
        <dbReference type="EC" id="5.3.1.16"/>
    </reaction>
</comment>
<dbReference type="InterPro" id="IPR023016">
    <property type="entry name" value="HisA/PriA"/>
</dbReference>
<feature type="active site" description="Proton donor" evidence="12">
    <location>
        <position position="129"/>
    </location>
</feature>
<dbReference type="GO" id="GO:0000105">
    <property type="term" value="P:L-histidine biosynthetic process"/>
    <property type="evidence" value="ECO:0007669"/>
    <property type="project" value="UniProtKB-UniRule"/>
</dbReference>
<evidence type="ECO:0000256" key="4">
    <source>
        <dbReference type="ARBA" id="ARBA00009667"/>
    </source>
</evidence>
<dbReference type="InterPro" id="IPR006062">
    <property type="entry name" value="His_biosynth"/>
</dbReference>
<keyword evidence="16" id="KW-1185">Reference proteome</keyword>
<comment type="pathway">
    <text evidence="3 12 14">Amino-acid biosynthesis; L-histidine biosynthesis; L-histidine from 5-phospho-alpha-D-ribose 1-diphosphate: step 4/9.</text>
</comment>
<evidence type="ECO:0000256" key="9">
    <source>
        <dbReference type="ARBA" id="ARBA00023102"/>
    </source>
</evidence>
<dbReference type="GO" id="GO:0003949">
    <property type="term" value="F:1-(5-phosphoribosyl)-5-[(5-phosphoribosylamino)methylideneamino]imidazole-4-carboxamide isomerase activity"/>
    <property type="evidence" value="ECO:0007669"/>
    <property type="project" value="UniProtKB-UniRule"/>
</dbReference>
<dbReference type="UniPathway" id="UPA00031">
    <property type="reaction ID" value="UER00009"/>
</dbReference>
<evidence type="ECO:0000313" key="15">
    <source>
        <dbReference type="EMBL" id="QIB70028.1"/>
    </source>
</evidence>
<dbReference type="InterPro" id="IPR013785">
    <property type="entry name" value="Aldolase_TIM"/>
</dbReference>
<dbReference type="InterPro" id="IPR006063">
    <property type="entry name" value="HisA_bact_arch"/>
</dbReference>
<dbReference type="FunFam" id="3.20.20.70:FF:000009">
    <property type="entry name" value="1-(5-phosphoribosyl)-5-[(5-phosphoribosylamino)methylideneamino] imidazole-4-carboxamide isomerase"/>
    <property type="match status" value="1"/>
</dbReference>
<proteinExistence type="inferred from homology"/>
<dbReference type="GO" id="GO:0005737">
    <property type="term" value="C:cytoplasm"/>
    <property type="evidence" value="ECO:0007669"/>
    <property type="project" value="UniProtKB-SubCell"/>
</dbReference>
<evidence type="ECO:0000256" key="3">
    <source>
        <dbReference type="ARBA" id="ARBA00005133"/>
    </source>
</evidence>
<dbReference type="RefSeq" id="WP_163067268.1">
    <property type="nucleotide sequence ID" value="NZ_CP048649.1"/>
</dbReference>
<sequence length="256" mass="27743">MNIYPAIDLYQGAAVRLFKGDYSQMTIYDESPLTVAEAYKIQGSSSLHLVDLEGARDGKTTNLSAIKNIVEHVDLFVQLGGGIRDMKTAETYLDMGVDRLILGTAAITDPAFLKEAVRSYGSQIAVGIDIKEEKVAIKGWTELSTYTCDQFCQQMQELGVQTIICTDVSRDGAMKGTNRQLYRRLSQAYSLDIIASGGVSTLLDISALSAMGLHGAILGKALYTGAFTLEEALETAVATSASQNPLPEAERKEARR</sequence>
<evidence type="ECO:0000256" key="6">
    <source>
        <dbReference type="ARBA" id="ARBA00018464"/>
    </source>
</evidence>
<reference evidence="15 16" key="1">
    <citation type="submission" date="2020-02" db="EMBL/GenBank/DDBJ databases">
        <authorList>
            <person name="Kim Y.B."/>
            <person name="Roh S.W."/>
        </authorList>
    </citation>
    <scope>NUCLEOTIDE SEQUENCE [LARGE SCALE GENOMIC DNA]</scope>
    <source>
        <strain evidence="15 16">DSM 103574</strain>
    </source>
</reference>
<evidence type="ECO:0000256" key="8">
    <source>
        <dbReference type="ARBA" id="ARBA00022605"/>
    </source>
</evidence>
<gene>
    <name evidence="12 15" type="primary">hisA</name>
    <name evidence="15" type="ORF">Ami103574_12290</name>
</gene>
<dbReference type="Gene3D" id="3.20.20.70">
    <property type="entry name" value="Aldolase class I"/>
    <property type="match status" value="1"/>
</dbReference>
<evidence type="ECO:0000256" key="1">
    <source>
        <dbReference type="ARBA" id="ARBA00000901"/>
    </source>
</evidence>
<evidence type="ECO:0000256" key="12">
    <source>
        <dbReference type="HAMAP-Rule" id="MF_01014"/>
    </source>
</evidence>
<keyword evidence="8 12" id="KW-0028">Amino-acid biosynthesis</keyword>
<keyword evidence="10 12" id="KW-0413">Isomerase</keyword>
<evidence type="ECO:0000256" key="7">
    <source>
        <dbReference type="ARBA" id="ARBA00022490"/>
    </source>
</evidence>
<dbReference type="EMBL" id="CP048649">
    <property type="protein sequence ID" value="QIB70028.1"/>
    <property type="molecule type" value="Genomic_DNA"/>
</dbReference>
<dbReference type="GO" id="GO:0000162">
    <property type="term" value="P:L-tryptophan biosynthetic process"/>
    <property type="evidence" value="ECO:0007669"/>
    <property type="project" value="TreeGrafter"/>
</dbReference>
<keyword evidence="7 12" id="KW-0963">Cytoplasm</keyword>
<evidence type="ECO:0000256" key="14">
    <source>
        <dbReference type="RuleBase" id="RU003658"/>
    </source>
</evidence>
<dbReference type="Pfam" id="PF00977">
    <property type="entry name" value="His_biosynth"/>
    <property type="match status" value="1"/>
</dbReference>
<feature type="active site" description="Proton acceptor" evidence="12">
    <location>
        <position position="8"/>
    </location>
</feature>
<dbReference type="HAMAP" id="MF_01014">
    <property type="entry name" value="HisA"/>
    <property type="match status" value="1"/>
</dbReference>
<comment type="similarity">
    <text evidence="4 12 13">Belongs to the HisA/HisF family.</text>
</comment>
<dbReference type="InterPro" id="IPR011060">
    <property type="entry name" value="RibuloseP-bd_barrel"/>
</dbReference>